<keyword evidence="3" id="KW-1185">Reference proteome</keyword>
<proteinExistence type="predicted"/>
<feature type="region of interest" description="Disordered" evidence="1">
    <location>
        <begin position="53"/>
        <end position="83"/>
    </location>
</feature>
<dbReference type="AlphaFoldDB" id="A0A1Q9EXY9"/>
<feature type="compositionally biased region" description="Basic residues" evidence="1">
    <location>
        <begin position="64"/>
        <end position="74"/>
    </location>
</feature>
<evidence type="ECO:0000313" key="2">
    <source>
        <dbReference type="EMBL" id="OLQ12316.1"/>
    </source>
</evidence>
<gene>
    <name evidence="2" type="ORF">AK812_SmicGene3768</name>
</gene>
<protein>
    <submittedName>
        <fullName evidence="2">Uncharacterized protein</fullName>
    </submittedName>
</protein>
<accession>A0A1Q9EXY9</accession>
<evidence type="ECO:0000313" key="3">
    <source>
        <dbReference type="Proteomes" id="UP000186817"/>
    </source>
</evidence>
<name>A0A1Q9EXY9_SYMMI</name>
<dbReference type="EMBL" id="LSRX01000045">
    <property type="protein sequence ID" value="OLQ12316.1"/>
    <property type="molecule type" value="Genomic_DNA"/>
</dbReference>
<dbReference type="Proteomes" id="UP000186817">
    <property type="component" value="Unassembled WGS sequence"/>
</dbReference>
<feature type="region of interest" description="Disordered" evidence="1">
    <location>
        <begin position="104"/>
        <end position="123"/>
    </location>
</feature>
<sequence>MLSSQQHQMDAVPWKSLRERSDLELKCGKEDEEVLKTRSEPSSAGRKVLHRVFTSTTAEPLSPRGRRRWQRLRRPAGESGGEGMEFAVQARGCTLEAVHQARAHLTTARSPTTSASEVRRPASSERLLTGTLEGPAFSRGIAFESRLLLNG</sequence>
<evidence type="ECO:0000256" key="1">
    <source>
        <dbReference type="SAM" id="MobiDB-lite"/>
    </source>
</evidence>
<reference evidence="2 3" key="1">
    <citation type="submission" date="2016-02" db="EMBL/GenBank/DDBJ databases">
        <title>Genome analysis of coral dinoflagellate symbionts highlights evolutionary adaptations to a symbiotic lifestyle.</title>
        <authorList>
            <person name="Aranda M."/>
            <person name="Li Y."/>
            <person name="Liew Y.J."/>
            <person name="Baumgarten S."/>
            <person name="Simakov O."/>
            <person name="Wilson M."/>
            <person name="Piel J."/>
            <person name="Ashoor H."/>
            <person name="Bougouffa S."/>
            <person name="Bajic V.B."/>
            <person name="Ryu T."/>
            <person name="Ravasi T."/>
            <person name="Bayer T."/>
            <person name="Micklem G."/>
            <person name="Kim H."/>
            <person name="Bhak J."/>
            <person name="Lajeunesse T.C."/>
            <person name="Voolstra C.R."/>
        </authorList>
    </citation>
    <scope>NUCLEOTIDE SEQUENCE [LARGE SCALE GENOMIC DNA]</scope>
    <source>
        <strain evidence="2 3">CCMP2467</strain>
    </source>
</reference>
<comment type="caution">
    <text evidence="2">The sequence shown here is derived from an EMBL/GenBank/DDBJ whole genome shotgun (WGS) entry which is preliminary data.</text>
</comment>
<organism evidence="2 3">
    <name type="scientific">Symbiodinium microadriaticum</name>
    <name type="common">Dinoflagellate</name>
    <name type="synonym">Zooxanthella microadriatica</name>
    <dbReference type="NCBI Taxonomy" id="2951"/>
    <lineage>
        <taxon>Eukaryota</taxon>
        <taxon>Sar</taxon>
        <taxon>Alveolata</taxon>
        <taxon>Dinophyceae</taxon>
        <taxon>Suessiales</taxon>
        <taxon>Symbiodiniaceae</taxon>
        <taxon>Symbiodinium</taxon>
    </lineage>
</organism>
<feature type="compositionally biased region" description="Polar residues" evidence="1">
    <location>
        <begin position="107"/>
        <end position="116"/>
    </location>
</feature>